<proteinExistence type="predicted"/>
<protein>
    <submittedName>
        <fullName evidence="1">Uncharacterized protein</fullName>
    </submittedName>
</protein>
<evidence type="ECO:0000313" key="1">
    <source>
        <dbReference type="EnsemblPlants" id="ONIVA02G01220.1"/>
    </source>
</evidence>
<sequence length="151" mass="16370">MMGNTHTIRGPWGELEIAWQRLDFTCALSPDGSLPPPRRTARASSLAGIGCRQLRSPWLVSTLPHAAAADSSAAFLRAALSSRVAGEAATRVRRRRPGLLDEMPSKNAEIQFKSGSKMQKISILGPRGKMSYHGPKNIVLDLGHLFGTRPT</sequence>
<dbReference type="Proteomes" id="UP000006591">
    <property type="component" value="Chromosome 2"/>
</dbReference>
<dbReference type="EnsemblPlants" id="ONIVA02G01220.1">
    <property type="protein sequence ID" value="ONIVA02G01220.1"/>
    <property type="gene ID" value="ONIVA02G01220"/>
</dbReference>
<keyword evidence="2" id="KW-1185">Reference proteome</keyword>
<accession>A0A0E0G065</accession>
<dbReference type="HOGENOM" id="CLU_1734409_0_0_1"/>
<dbReference type="AlphaFoldDB" id="A0A0E0G065"/>
<reference evidence="1" key="1">
    <citation type="submission" date="2015-04" db="UniProtKB">
        <authorList>
            <consortium name="EnsemblPlants"/>
        </authorList>
    </citation>
    <scope>IDENTIFICATION</scope>
    <source>
        <strain evidence="1">SL10</strain>
    </source>
</reference>
<evidence type="ECO:0000313" key="2">
    <source>
        <dbReference type="Proteomes" id="UP000006591"/>
    </source>
</evidence>
<organism evidence="1">
    <name type="scientific">Oryza nivara</name>
    <name type="common">Indian wild rice</name>
    <name type="synonym">Oryza sativa f. spontanea</name>
    <dbReference type="NCBI Taxonomy" id="4536"/>
    <lineage>
        <taxon>Eukaryota</taxon>
        <taxon>Viridiplantae</taxon>
        <taxon>Streptophyta</taxon>
        <taxon>Embryophyta</taxon>
        <taxon>Tracheophyta</taxon>
        <taxon>Spermatophyta</taxon>
        <taxon>Magnoliopsida</taxon>
        <taxon>Liliopsida</taxon>
        <taxon>Poales</taxon>
        <taxon>Poaceae</taxon>
        <taxon>BOP clade</taxon>
        <taxon>Oryzoideae</taxon>
        <taxon>Oryzeae</taxon>
        <taxon>Oryzinae</taxon>
        <taxon>Oryza</taxon>
    </lineage>
</organism>
<reference evidence="1" key="2">
    <citation type="submission" date="2018-04" db="EMBL/GenBank/DDBJ databases">
        <title>OnivRS2 (Oryza nivara Reference Sequence Version 2).</title>
        <authorList>
            <person name="Zhang J."/>
            <person name="Kudrna D."/>
            <person name="Lee S."/>
            <person name="Talag J."/>
            <person name="Rajasekar S."/>
            <person name="Welchert J."/>
            <person name="Hsing Y.-I."/>
            <person name="Wing R.A."/>
        </authorList>
    </citation>
    <scope>NUCLEOTIDE SEQUENCE [LARGE SCALE GENOMIC DNA]</scope>
    <source>
        <strain evidence="1">SL10</strain>
    </source>
</reference>
<name>A0A0E0G065_ORYNI</name>
<dbReference type="Gramene" id="ONIVA02G01220.1">
    <property type="protein sequence ID" value="ONIVA02G01220.1"/>
    <property type="gene ID" value="ONIVA02G01220"/>
</dbReference>